<accession>A0A316A7S9</accession>
<dbReference type="Gene3D" id="3.20.20.80">
    <property type="entry name" value="Glycosidases"/>
    <property type="match status" value="1"/>
</dbReference>
<dbReference type="GO" id="GO:0004556">
    <property type="term" value="F:alpha-amylase activity"/>
    <property type="evidence" value="ECO:0007669"/>
    <property type="project" value="TreeGrafter"/>
</dbReference>
<comment type="caution">
    <text evidence="3">The sequence shown here is derived from an EMBL/GenBank/DDBJ whole genome shotgun (WGS) entry which is preliminary data.</text>
</comment>
<dbReference type="RefSeq" id="WP_109776720.1">
    <property type="nucleotide sequence ID" value="NZ_QGDQ01000051.1"/>
</dbReference>
<dbReference type="PANTHER" id="PTHR10357">
    <property type="entry name" value="ALPHA-AMYLASE FAMILY MEMBER"/>
    <property type="match status" value="1"/>
</dbReference>
<dbReference type="Pfam" id="PF00128">
    <property type="entry name" value="Alpha-amylase"/>
    <property type="match status" value="1"/>
</dbReference>
<keyword evidence="4" id="KW-1185">Reference proteome</keyword>
<name>A0A316A7S9_9ACTN</name>
<protein>
    <submittedName>
        <fullName evidence="3">Alpha-glucosidase</fullName>
    </submittedName>
</protein>
<evidence type="ECO:0000259" key="2">
    <source>
        <dbReference type="SMART" id="SM00642"/>
    </source>
</evidence>
<sequence>MTLTAPATGAASAASRLATPWWREAVVYQVYIRSFADGDGDGTGDLAGLRARLPYLASLGVDALWINPWYPSPMADSGYDVADYRGIEPLFGDLDQASVMIAEAHELGLRIILDLVPNHLSDEHAWFQAALASAPGSPERARFIFRGGRGESGELPPNDWTSHFGGPAWTRVVEAVGDEEHPAGQPGQWYLHLFNSKQPDVNWTSDEVRAEFDEVLRFWFDRGVDGFRIDVAHGLIKHPDFPDLGERERPHIPFGSGDHPFLDRDEVHEVYRGWRAIADSYDPPRVFVAEAWTGDAVRLGMYLRPDELHTAFNFDFLVSAWREGELRSVIDATLAAHAAVGAPPTWVLSNHDVYREVSRYAREQDRPQVRDEADVKGRPADLELGLRRARAAALLMLALPGGAYVYQGAELGLPEVEDLPEESLQDPTWFQSGGQLRGRDGCRVPLPWSGSQPPFGFSERADGAAPTGEPWLPQPASFAGLTVADQDGDPTSTLELYRSALALRHSLEALGDGSMSWVQAADGSLDGVLAFTREPGFACWVNLSPQPVELPDGVEVLLSSGDLDETADGAVLLPSDTTVWLRR</sequence>
<dbReference type="InterPro" id="IPR045857">
    <property type="entry name" value="O16G_dom_2"/>
</dbReference>
<dbReference type="AlphaFoldDB" id="A0A316A7S9"/>
<evidence type="ECO:0000256" key="1">
    <source>
        <dbReference type="ARBA" id="ARBA00008061"/>
    </source>
</evidence>
<comment type="similarity">
    <text evidence="1">Belongs to the glycosyl hydrolase 13 family.</text>
</comment>
<gene>
    <name evidence="3" type="ORF">BXY45_15110</name>
</gene>
<dbReference type="GO" id="GO:0009313">
    <property type="term" value="P:oligosaccharide catabolic process"/>
    <property type="evidence" value="ECO:0007669"/>
    <property type="project" value="TreeGrafter"/>
</dbReference>
<dbReference type="InterPro" id="IPR006047">
    <property type="entry name" value="GH13_cat_dom"/>
</dbReference>
<dbReference type="OrthoDB" id="9043248at2"/>
<dbReference type="SUPFAM" id="SSF51445">
    <property type="entry name" value="(Trans)glycosidases"/>
    <property type="match status" value="1"/>
</dbReference>
<dbReference type="CDD" id="cd11332">
    <property type="entry name" value="AmyAc_OligoGlu_TS"/>
    <property type="match status" value="1"/>
</dbReference>
<dbReference type="InterPro" id="IPR017853">
    <property type="entry name" value="GH"/>
</dbReference>
<dbReference type="Proteomes" id="UP000245469">
    <property type="component" value="Unassembled WGS sequence"/>
</dbReference>
<evidence type="ECO:0000313" key="3">
    <source>
        <dbReference type="EMBL" id="PWJ45797.1"/>
    </source>
</evidence>
<organism evidence="3 4">
    <name type="scientific">Quadrisphaera granulorum</name>
    <dbReference type="NCBI Taxonomy" id="317664"/>
    <lineage>
        <taxon>Bacteria</taxon>
        <taxon>Bacillati</taxon>
        <taxon>Actinomycetota</taxon>
        <taxon>Actinomycetes</taxon>
        <taxon>Kineosporiales</taxon>
        <taxon>Kineosporiaceae</taxon>
        <taxon>Quadrisphaera</taxon>
    </lineage>
</organism>
<dbReference type="PANTHER" id="PTHR10357:SF179">
    <property type="entry name" value="NEUTRAL AND BASIC AMINO ACID TRANSPORT PROTEIN RBAT"/>
    <property type="match status" value="1"/>
</dbReference>
<dbReference type="SMART" id="SM00642">
    <property type="entry name" value="Aamy"/>
    <property type="match status" value="1"/>
</dbReference>
<dbReference type="EMBL" id="QGDQ01000051">
    <property type="protein sequence ID" value="PWJ45797.1"/>
    <property type="molecule type" value="Genomic_DNA"/>
</dbReference>
<proteinExistence type="inferred from homology"/>
<evidence type="ECO:0000313" key="4">
    <source>
        <dbReference type="Proteomes" id="UP000245469"/>
    </source>
</evidence>
<dbReference type="Gene3D" id="3.90.400.10">
    <property type="entry name" value="Oligo-1,6-glucosidase, Domain 2"/>
    <property type="match status" value="1"/>
</dbReference>
<feature type="domain" description="Glycosyl hydrolase family 13 catalytic" evidence="2">
    <location>
        <begin position="29"/>
        <end position="443"/>
    </location>
</feature>
<reference evidence="3 4" key="1">
    <citation type="submission" date="2018-03" db="EMBL/GenBank/DDBJ databases">
        <title>Genomic Encyclopedia of Archaeal and Bacterial Type Strains, Phase II (KMG-II): from individual species to whole genera.</title>
        <authorList>
            <person name="Goeker M."/>
        </authorList>
    </citation>
    <scope>NUCLEOTIDE SEQUENCE [LARGE SCALE GENOMIC DNA]</scope>
    <source>
        <strain evidence="3 4">DSM 44889</strain>
    </source>
</reference>